<accession>A0A1Q8VEG9</accession>
<comment type="caution">
    <text evidence="1">The sequence shown here is derived from an EMBL/GenBank/DDBJ whole genome shotgun (WGS) entry which is preliminary data.</text>
</comment>
<dbReference type="OrthoDB" id="3450553at2"/>
<dbReference type="AlphaFoldDB" id="A0A1Q8VEG9"/>
<protein>
    <submittedName>
        <fullName evidence="1">Protoporphyrinogen oxidase</fullName>
    </submittedName>
</protein>
<dbReference type="SUPFAM" id="SSF51905">
    <property type="entry name" value="FAD/NAD(P)-binding domain"/>
    <property type="match status" value="1"/>
</dbReference>
<evidence type="ECO:0000313" key="1">
    <source>
        <dbReference type="EMBL" id="OLO46508.1"/>
    </source>
</evidence>
<name>A0A1Q8VEG9_9ACTO</name>
<dbReference type="Gene3D" id="3.90.660.20">
    <property type="entry name" value="Protoporphyrinogen oxidase, mitochondrial, domain 2"/>
    <property type="match status" value="1"/>
</dbReference>
<dbReference type="InterPro" id="IPR036188">
    <property type="entry name" value="FAD/NAD-bd_sf"/>
</dbReference>
<organism evidence="1 2">
    <name type="scientific">Actinomyces oris</name>
    <dbReference type="NCBI Taxonomy" id="544580"/>
    <lineage>
        <taxon>Bacteria</taxon>
        <taxon>Bacillati</taxon>
        <taxon>Actinomycetota</taxon>
        <taxon>Actinomycetes</taxon>
        <taxon>Actinomycetales</taxon>
        <taxon>Actinomycetaceae</taxon>
        <taxon>Actinomyces</taxon>
    </lineage>
</organism>
<dbReference type="Pfam" id="PF13450">
    <property type="entry name" value="NAD_binding_8"/>
    <property type="match status" value="1"/>
</dbReference>
<dbReference type="Proteomes" id="UP000186857">
    <property type="component" value="Unassembled WGS sequence"/>
</dbReference>
<dbReference type="PANTHER" id="PTHR42923">
    <property type="entry name" value="PROTOPORPHYRINOGEN OXIDASE"/>
    <property type="match status" value="1"/>
</dbReference>
<evidence type="ECO:0000313" key="2">
    <source>
        <dbReference type="Proteomes" id="UP000186857"/>
    </source>
</evidence>
<gene>
    <name evidence="1" type="ORF">BKH29_01470</name>
</gene>
<sequence>MSGEPVGERRWDALVIGGGIAGLTAAWDLVRAGLRPLLIEARGYTGGLVAAGRIGGARMDLGAEGFVVRGQAATSMLAELGLRTAAPHGRPRLFLPPLTSGAGGASPQWALHRFPDNAYLGIPADPLAADVVAMIGQGAAHRAAQDADLPGAVGTGPEDPADLASFVTARMGAGVLERLVRPIVAGIHSADPADLAADVVMPGLRRATAELGSLSAAVAAVLERRRARRDGVGGRSVDAAVEGGLFRLTDALREAIEAGGGSVRTRTGAQWLRPGDIEDSAGGETPAAWRVGIAPTRRGPTPSAEPVPDGAQEVVVTDRVVVACSAGAALRLLRGVPGLPASATELTVPVGAPIARFTLVARAPELSGEPVGSGLLVAPADPAEPAAVAASAGTVAPDGAEPGGGSTSVVACPVRAKALSHLSAKWPWVGAELRALHGPDVHALRLSYGRPGQPRPQVDLQVALDDVAALTGVRIEPEAVIDHMLVRWDGTLPPVTPAYRERTTRLEEQLAPVSGLEVTGAWVAGTGIAAVVGHARTAAGRLVGSHGG</sequence>
<dbReference type="EMBL" id="MSKJ01000001">
    <property type="protein sequence ID" value="OLO46508.1"/>
    <property type="molecule type" value="Genomic_DNA"/>
</dbReference>
<dbReference type="Gene3D" id="3.50.50.60">
    <property type="entry name" value="FAD/NAD(P)-binding domain"/>
    <property type="match status" value="1"/>
</dbReference>
<dbReference type="RefSeq" id="WP_075375938.1">
    <property type="nucleotide sequence ID" value="NZ_MSKJ01000001.1"/>
</dbReference>
<dbReference type="InterPro" id="IPR050464">
    <property type="entry name" value="Zeta_carotene_desat/Oxidored"/>
</dbReference>
<dbReference type="GO" id="GO:0016491">
    <property type="term" value="F:oxidoreductase activity"/>
    <property type="evidence" value="ECO:0007669"/>
    <property type="project" value="TreeGrafter"/>
</dbReference>
<dbReference type="Gene3D" id="1.10.3110.10">
    <property type="entry name" value="protoporphyrinogen ix oxidase, domain 3"/>
    <property type="match status" value="1"/>
</dbReference>
<dbReference type="PANTHER" id="PTHR42923:SF3">
    <property type="entry name" value="PROTOPORPHYRINOGEN OXIDASE"/>
    <property type="match status" value="1"/>
</dbReference>
<proteinExistence type="predicted"/>
<reference evidence="1 2" key="1">
    <citation type="submission" date="2016-12" db="EMBL/GenBank/DDBJ databases">
        <title>Genomic Comparison of strains in the 'Actinomyces naeslundii' Group.</title>
        <authorList>
            <person name="Mughal S.R."/>
            <person name="Do T."/>
            <person name="Gilbert S.C."/>
            <person name="Witherden E.A."/>
            <person name="Didelot X."/>
            <person name="Beighton D."/>
        </authorList>
    </citation>
    <scope>NUCLEOTIDE SEQUENCE [LARGE SCALE GENOMIC DNA]</scope>
    <source>
        <strain evidence="1 2">CCUG 33920</strain>
    </source>
</reference>